<accession>A0A372INU0</accession>
<dbReference type="Pfam" id="PF08448">
    <property type="entry name" value="PAS_4"/>
    <property type="match status" value="1"/>
</dbReference>
<name>A0A372INU0_9BACT</name>
<gene>
    <name evidence="4" type="ORF">D0Y96_07650</name>
</gene>
<dbReference type="InterPro" id="IPR035965">
    <property type="entry name" value="PAS-like_dom_sf"/>
</dbReference>
<dbReference type="PANTHER" id="PTHR44757:SF4">
    <property type="entry name" value="DIGUANYLATE CYCLASE DGCE-RELATED"/>
    <property type="match status" value="1"/>
</dbReference>
<keyword evidence="5" id="KW-1185">Reference proteome</keyword>
<feature type="domain" description="PAC" evidence="2">
    <location>
        <begin position="352"/>
        <end position="406"/>
    </location>
</feature>
<dbReference type="InterPro" id="IPR001633">
    <property type="entry name" value="EAL_dom"/>
</dbReference>
<dbReference type="InterPro" id="IPR000700">
    <property type="entry name" value="PAS-assoc_C"/>
</dbReference>
<protein>
    <submittedName>
        <fullName evidence="4">EAL domain-containing protein</fullName>
    </submittedName>
</protein>
<dbReference type="OrthoDB" id="9759607at2"/>
<dbReference type="SUPFAM" id="SSF141868">
    <property type="entry name" value="EAL domain-like"/>
    <property type="match status" value="1"/>
</dbReference>
<dbReference type="Gene3D" id="3.30.450.20">
    <property type="entry name" value="PAS domain"/>
    <property type="match status" value="3"/>
</dbReference>
<dbReference type="SMART" id="SM00091">
    <property type="entry name" value="PAS"/>
    <property type="match status" value="3"/>
</dbReference>
<dbReference type="NCBIfam" id="TIGR00229">
    <property type="entry name" value="sensory_box"/>
    <property type="match status" value="3"/>
</dbReference>
<dbReference type="InterPro" id="IPR000014">
    <property type="entry name" value="PAS"/>
</dbReference>
<dbReference type="AlphaFoldDB" id="A0A372INU0"/>
<reference evidence="4 5" key="1">
    <citation type="submission" date="2018-08" db="EMBL/GenBank/DDBJ databases">
        <title>Acidipila sp. 4G-K13, an acidobacterium isolated from forest soil.</title>
        <authorList>
            <person name="Gao Z.-H."/>
            <person name="Qiu L.-H."/>
        </authorList>
    </citation>
    <scope>NUCLEOTIDE SEQUENCE [LARGE SCALE GENOMIC DNA]</scope>
    <source>
        <strain evidence="4 5">4G-K13</strain>
    </source>
</reference>
<feature type="domain" description="PAS" evidence="1">
    <location>
        <begin position="407"/>
        <end position="477"/>
    </location>
</feature>
<dbReference type="InterPro" id="IPR013655">
    <property type="entry name" value="PAS_fold_3"/>
</dbReference>
<dbReference type="Proteomes" id="UP000264702">
    <property type="component" value="Unassembled WGS sequence"/>
</dbReference>
<evidence type="ECO:0000313" key="5">
    <source>
        <dbReference type="Proteomes" id="UP000264702"/>
    </source>
</evidence>
<feature type="domain" description="PAC" evidence="2">
    <location>
        <begin position="480"/>
        <end position="532"/>
    </location>
</feature>
<feature type="domain" description="EAL" evidence="3">
    <location>
        <begin position="2"/>
        <end position="252"/>
    </location>
</feature>
<feature type="domain" description="PAC" evidence="2">
    <location>
        <begin position="613"/>
        <end position="665"/>
    </location>
</feature>
<dbReference type="SMART" id="SM00086">
    <property type="entry name" value="PAC"/>
    <property type="match status" value="3"/>
</dbReference>
<evidence type="ECO:0000313" key="4">
    <source>
        <dbReference type="EMBL" id="RFU16630.1"/>
    </source>
</evidence>
<dbReference type="PROSITE" id="PS50112">
    <property type="entry name" value="PAS"/>
    <property type="match status" value="1"/>
</dbReference>
<sequence length="679" mass="74957">MSPLNENDLRKALERDEIVPWFQSIVELRTGRLSGFEVLARWQHPENGLIPPVDFIPLAERTELIGSLTERLLTQAFAVGAGLPEHLTLSVNISPIQLRNRIFASRLHAVAERAHFPFRRLIVEITESALVLNLELASVIAEELKEMGAQLALDDFGTGYSSLRHLQALPLDRIKIDSSFVRSMNYQRGSRKIAAAVVGLGHSLGMETVAEGIEEQEQAEMLFRMGCELGQGWLFSRAVPAAELPAILAAKTLGTVANVSAPKPPGEEVALQLEALPAQRLAQLQAIYDGAPVGLCFLDRNLRYRSLNRCLAEITGKPLSQHLGRTVAEILPEAFAEVEPWLHRALMGESISDLEIERPHAQEPGGKKYLLMSYEPVRDEAGEIMGVSCAVVDITLRKKAQEALIESEDHYRNAVELNAEVPWTADAEGAILDSGPKWESLTGQTKEQTRGDGWKQAVHPDDLERVQNIWNVCLRTGRPLDIEYRVGRGDGKWRWVRARAAARRGSGGKIVRWYGTVEDIDDRKRAEEALRQSEARLQAVFQAVPVGIVIAEAPGGRIVMGNPQAEAILGRPLFRGVDLAEQQQGVVFYPDGEPVHARDLPLERAIFFGKTTDAEEFRYRRGDGQMIWICVTAAPIQSADGTITGCVAAITNANDGAGERERLRHIVEDLQARLAASTS</sequence>
<comment type="caution">
    <text evidence="4">The sequence shown here is derived from an EMBL/GenBank/DDBJ whole genome shotgun (WGS) entry which is preliminary data.</text>
</comment>
<dbReference type="PROSITE" id="PS50883">
    <property type="entry name" value="EAL"/>
    <property type="match status" value="1"/>
</dbReference>
<dbReference type="FunFam" id="3.30.450.20:FF:000099">
    <property type="entry name" value="Sensory box sensor histidine kinase"/>
    <property type="match status" value="1"/>
</dbReference>
<evidence type="ECO:0000259" key="3">
    <source>
        <dbReference type="PROSITE" id="PS50883"/>
    </source>
</evidence>
<dbReference type="SUPFAM" id="SSF55785">
    <property type="entry name" value="PYP-like sensor domain (PAS domain)"/>
    <property type="match status" value="3"/>
</dbReference>
<dbReference type="Pfam" id="PF13426">
    <property type="entry name" value="PAS_9"/>
    <property type="match status" value="1"/>
</dbReference>
<dbReference type="SMART" id="SM00052">
    <property type="entry name" value="EAL"/>
    <property type="match status" value="1"/>
</dbReference>
<dbReference type="RefSeq" id="WP_117298799.1">
    <property type="nucleotide sequence ID" value="NZ_QVQT02000003.1"/>
</dbReference>
<dbReference type="CDD" id="cd01948">
    <property type="entry name" value="EAL"/>
    <property type="match status" value="1"/>
</dbReference>
<dbReference type="InterPro" id="IPR013656">
    <property type="entry name" value="PAS_4"/>
</dbReference>
<evidence type="ECO:0000259" key="2">
    <source>
        <dbReference type="PROSITE" id="PS50113"/>
    </source>
</evidence>
<organism evidence="4 5">
    <name type="scientific">Paracidobacterium acidisoli</name>
    <dbReference type="NCBI Taxonomy" id="2303751"/>
    <lineage>
        <taxon>Bacteria</taxon>
        <taxon>Pseudomonadati</taxon>
        <taxon>Acidobacteriota</taxon>
        <taxon>Terriglobia</taxon>
        <taxon>Terriglobales</taxon>
        <taxon>Acidobacteriaceae</taxon>
        <taxon>Paracidobacterium</taxon>
    </lineage>
</organism>
<dbReference type="Gene3D" id="3.20.20.450">
    <property type="entry name" value="EAL domain"/>
    <property type="match status" value="1"/>
</dbReference>
<dbReference type="CDD" id="cd00130">
    <property type="entry name" value="PAS"/>
    <property type="match status" value="3"/>
</dbReference>
<dbReference type="InterPro" id="IPR052155">
    <property type="entry name" value="Biofilm_reg_signaling"/>
</dbReference>
<dbReference type="EMBL" id="QVQT01000003">
    <property type="protein sequence ID" value="RFU16630.1"/>
    <property type="molecule type" value="Genomic_DNA"/>
</dbReference>
<dbReference type="Pfam" id="PF00563">
    <property type="entry name" value="EAL"/>
    <property type="match status" value="1"/>
</dbReference>
<evidence type="ECO:0000259" key="1">
    <source>
        <dbReference type="PROSITE" id="PS50112"/>
    </source>
</evidence>
<proteinExistence type="predicted"/>
<dbReference type="InterPro" id="IPR001610">
    <property type="entry name" value="PAC"/>
</dbReference>
<dbReference type="InterPro" id="IPR035919">
    <property type="entry name" value="EAL_sf"/>
</dbReference>
<dbReference type="PANTHER" id="PTHR44757">
    <property type="entry name" value="DIGUANYLATE CYCLASE DGCP"/>
    <property type="match status" value="1"/>
</dbReference>
<dbReference type="Pfam" id="PF08447">
    <property type="entry name" value="PAS_3"/>
    <property type="match status" value="1"/>
</dbReference>
<dbReference type="PROSITE" id="PS50113">
    <property type="entry name" value="PAC"/>
    <property type="match status" value="3"/>
</dbReference>